<proteinExistence type="predicted"/>
<sequence length="103" mass="11862">MRIVENPKEYEKTIEYWDKGDGRTNALQSGKQMFSSDIDVVIRDSRISIPAGKSVVLQDILAEDLVKKFPHLTTKEYVEPVLEKKPKISSKRTSRKKKNAKKK</sequence>
<gene>
    <name evidence="2" type="ORF">TM448A00831_0020</name>
    <name evidence="3" type="ORF">TM448B00682_0005</name>
</gene>
<dbReference type="EMBL" id="MT144070">
    <property type="protein sequence ID" value="QJA48089.1"/>
    <property type="molecule type" value="Genomic_DNA"/>
</dbReference>
<name>A0A6H1ZKV0_9ZZZZ</name>
<dbReference type="EMBL" id="MT144647">
    <property type="protein sequence ID" value="QJH96311.1"/>
    <property type="molecule type" value="Genomic_DNA"/>
</dbReference>
<organism evidence="2">
    <name type="scientific">viral metagenome</name>
    <dbReference type="NCBI Taxonomy" id="1070528"/>
    <lineage>
        <taxon>unclassified sequences</taxon>
        <taxon>metagenomes</taxon>
        <taxon>organismal metagenomes</taxon>
    </lineage>
</organism>
<protein>
    <submittedName>
        <fullName evidence="2">Uncharacterized protein</fullName>
    </submittedName>
</protein>
<feature type="compositionally biased region" description="Basic residues" evidence="1">
    <location>
        <begin position="87"/>
        <end position="103"/>
    </location>
</feature>
<evidence type="ECO:0000313" key="2">
    <source>
        <dbReference type="EMBL" id="QJA48089.1"/>
    </source>
</evidence>
<dbReference type="AlphaFoldDB" id="A0A6H1ZKV0"/>
<reference evidence="2" key="1">
    <citation type="submission" date="2020-03" db="EMBL/GenBank/DDBJ databases">
        <title>The deep terrestrial virosphere.</title>
        <authorList>
            <person name="Holmfeldt K."/>
            <person name="Nilsson E."/>
            <person name="Simone D."/>
            <person name="Lopez-Fernandez M."/>
            <person name="Wu X."/>
            <person name="de Brujin I."/>
            <person name="Lundin D."/>
            <person name="Andersson A."/>
            <person name="Bertilsson S."/>
            <person name="Dopson M."/>
        </authorList>
    </citation>
    <scope>NUCLEOTIDE SEQUENCE</scope>
    <source>
        <strain evidence="2">TM448A00831</strain>
        <strain evidence="3">TM448B00682</strain>
    </source>
</reference>
<evidence type="ECO:0000313" key="3">
    <source>
        <dbReference type="EMBL" id="QJH96311.1"/>
    </source>
</evidence>
<accession>A0A6H1ZKV0</accession>
<evidence type="ECO:0000256" key="1">
    <source>
        <dbReference type="SAM" id="MobiDB-lite"/>
    </source>
</evidence>
<feature type="region of interest" description="Disordered" evidence="1">
    <location>
        <begin position="84"/>
        <end position="103"/>
    </location>
</feature>